<gene>
    <name evidence="2" type="ordered locus">Rsph17025_4216</name>
</gene>
<dbReference type="KEGG" id="rsq:Rsph17025_4216"/>
<dbReference type="BioCyc" id="RSPH349102:G1G8M-4350-MONOMER"/>
<feature type="region of interest" description="Disordered" evidence="1">
    <location>
        <begin position="28"/>
        <end position="61"/>
    </location>
</feature>
<feature type="compositionally biased region" description="Basic and acidic residues" evidence="1">
    <location>
        <begin position="45"/>
        <end position="54"/>
    </location>
</feature>
<evidence type="ECO:0000313" key="2">
    <source>
        <dbReference type="EMBL" id="ABP73066.1"/>
    </source>
</evidence>
<evidence type="ECO:0000256" key="1">
    <source>
        <dbReference type="SAM" id="MobiDB-lite"/>
    </source>
</evidence>
<reference evidence="2" key="1">
    <citation type="submission" date="2007-04" db="EMBL/GenBank/DDBJ databases">
        <title>Complete sequence of plasmid pRSPA02 of Rhodobacter sphaeroides ATCC 17025.</title>
        <authorList>
            <consortium name="US DOE Joint Genome Institute"/>
            <person name="Copeland A."/>
            <person name="Lucas S."/>
            <person name="Lapidus A."/>
            <person name="Barry K."/>
            <person name="Detter J.C."/>
            <person name="Glavina del Rio T."/>
            <person name="Hammon N."/>
            <person name="Israni S."/>
            <person name="Dalin E."/>
            <person name="Tice H."/>
            <person name="Pitluck S."/>
            <person name="Chertkov O."/>
            <person name="Brettin T."/>
            <person name="Bruce D."/>
            <person name="Han C."/>
            <person name="Schmutz J."/>
            <person name="Larimer F."/>
            <person name="Land M."/>
            <person name="Hauser L."/>
            <person name="Kyrpides N."/>
            <person name="Kim E."/>
            <person name="Richardson P."/>
            <person name="Mackenzie C."/>
            <person name="Choudhary M."/>
            <person name="Donohue T.J."/>
            <person name="Kaplan S."/>
        </authorList>
    </citation>
    <scope>NUCLEOTIDE SEQUENCE [LARGE SCALE GENOMIC DNA]</scope>
    <source>
        <strain evidence="2">ATCC 17025</strain>
        <plasmid evidence="2">pRSPA02</plasmid>
    </source>
</reference>
<protein>
    <submittedName>
        <fullName evidence="2">Uncharacterized protein</fullName>
    </submittedName>
</protein>
<keyword evidence="2" id="KW-0614">Plasmid</keyword>
<dbReference type="AlphaFoldDB" id="A4X0A2"/>
<accession>A4X0A2</accession>
<organism evidence="2">
    <name type="scientific">Cereibacter sphaeroides (strain ATCC 17025 / ATH 2.4.3)</name>
    <name type="common">Rhodobacter sphaeroides</name>
    <dbReference type="NCBI Taxonomy" id="349102"/>
    <lineage>
        <taxon>Bacteria</taxon>
        <taxon>Pseudomonadati</taxon>
        <taxon>Pseudomonadota</taxon>
        <taxon>Alphaproteobacteria</taxon>
        <taxon>Rhodobacterales</taxon>
        <taxon>Paracoccaceae</taxon>
        <taxon>Cereibacter</taxon>
    </lineage>
</organism>
<dbReference type="EMBL" id="CP000663">
    <property type="protein sequence ID" value="ABP73066.1"/>
    <property type="molecule type" value="Genomic_DNA"/>
</dbReference>
<name>A4X0A2_CERS5</name>
<geneLocation type="plasmid" evidence="2">
    <name>pRSPA02</name>
</geneLocation>
<dbReference type="HOGENOM" id="CLU_2002144_0_0_5"/>
<sequence length="124" mass="13199">MASGRGDQRRAVAIDPVEAAEALEQRAGATGCAPGGAPGLLAVDHQSDPGDGSRLRPPSSVIRSAKASAILDAPMRHIRMRGLGINDRHITSARSWTSWRKTLTIFKSSAATRSARNARDTRQD</sequence>
<proteinExistence type="predicted"/>